<feature type="transmembrane region" description="Helical" evidence="11">
    <location>
        <begin position="432"/>
        <end position="451"/>
    </location>
</feature>
<evidence type="ECO:0000256" key="6">
    <source>
        <dbReference type="ARBA" id="ARBA00022958"/>
    </source>
</evidence>
<feature type="transmembrane region" description="Helical" evidence="11">
    <location>
        <begin position="34"/>
        <end position="56"/>
    </location>
</feature>
<keyword evidence="8" id="KW-0406">Ion transport</keyword>
<dbReference type="PANTHER" id="PTHR10027:SF10">
    <property type="entry name" value="SLOWPOKE 2, ISOFORM D"/>
    <property type="match status" value="1"/>
</dbReference>
<evidence type="ECO:0000256" key="9">
    <source>
        <dbReference type="ARBA" id="ARBA00023136"/>
    </source>
</evidence>
<dbReference type="InterPro" id="IPR013099">
    <property type="entry name" value="K_chnl_dom"/>
</dbReference>
<feature type="transmembrane region" description="Helical" evidence="11">
    <location>
        <begin position="299"/>
        <end position="320"/>
    </location>
</feature>
<dbReference type="RefSeq" id="XP_021337348.1">
    <property type="nucleotide sequence ID" value="XM_021481989.1"/>
</dbReference>
<evidence type="ECO:0000313" key="14">
    <source>
        <dbReference type="Proteomes" id="UP000002899"/>
    </source>
</evidence>
<gene>
    <name evidence="13" type="ORF">BMR1_01G01025</name>
</gene>
<reference evidence="13 14" key="2">
    <citation type="journal article" date="2013" name="PLoS ONE">
        <title>Whole genome mapping and re-organization of the nuclear and mitochondrial genomes of Babesia microti isolates.</title>
        <authorList>
            <person name="Cornillot E."/>
            <person name="Dassouli A."/>
            <person name="Garg A."/>
            <person name="Pachikara N."/>
            <person name="Randazzo S."/>
            <person name="Depoix D."/>
            <person name="Carcy B."/>
            <person name="Delbecq S."/>
            <person name="Frutos R."/>
            <person name="Silva J.C."/>
            <person name="Sutton R."/>
            <person name="Krause P.J."/>
            <person name="Mamoun C.B."/>
        </authorList>
    </citation>
    <scope>NUCLEOTIDE SEQUENCE [LARGE SCALE GENOMIC DNA]</scope>
    <source>
        <strain evidence="13 14">RI</strain>
    </source>
</reference>
<feature type="transmembrane region" description="Helical" evidence="11">
    <location>
        <begin position="332"/>
        <end position="352"/>
    </location>
</feature>
<dbReference type="PANTHER" id="PTHR10027">
    <property type="entry name" value="CALCIUM-ACTIVATED POTASSIUM CHANNEL ALPHA CHAIN"/>
    <property type="match status" value="1"/>
</dbReference>
<organism evidence="13 14">
    <name type="scientific">Babesia microti (strain RI)</name>
    <dbReference type="NCBI Taxonomy" id="1133968"/>
    <lineage>
        <taxon>Eukaryota</taxon>
        <taxon>Sar</taxon>
        <taxon>Alveolata</taxon>
        <taxon>Apicomplexa</taxon>
        <taxon>Aconoidasida</taxon>
        <taxon>Piroplasmida</taxon>
        <taxon>Babesiidae</taxon>
        <taxon>Babesia</taxon>
    </lineage>
</organism>
<protein>
    <submittedName>
        <fullName evidence="13">Potassium channel (K1)</fullName>
    </submittedName>
</protein>
<dbReference type="GO" id="GO:0016020">
    <property type="term" value="C:membrane"/>
    <property type="evidence" value="ECO:0007669"/>
    <property type="project" value="UniProtKB-SubCell"/>
</dbReference>
<feature type="transmembrane region" description="Helical" evidence="11">
    <location>
        <begin position="255"/>
        <end position="279"/>
    </location>
</feature>
<dbReference type="Pfam" id="PF07885">
    <property type="entry name" value="Ion_trans_2"/>
    <property type="match status" value="1"/>
</dbReference>
<evidence type="ECO:0000256" key="4">
    <source>
        <dbReference type="ARBA" id="ARBA00022692"/>
    </source>
</evidence>
<dbReference type="KEGG" id="bmic:BMR1_01G01025"/>
<keyword evidence="3" id="KW-0633">Potassium transport</keyword>
<dbReference type="OrthoDB" id="433309at2759"/>
<keyword evidence="10 13" id="KW-0407">Ion channel</keyword>
<feature type="transmembrane region" description="Helical" evidence="11">
    <location>
        <begin position="397"/>
        <end position="420"/>
    </location>
</feature>
<reference evidence="13 14" key="1">
    <citation type="journal article" date="2012" name="Nucleic Acids Res.">
        <title>Sequencing of the smallest Apicomplexan genome from the human pathogen Babesia microti.</title>
        <authorList>
            <person name="Cornillot E."/>
            <person name="Hadj-Kaddour K."/>
            <person name="Dassouli A."/>
            <person name="Noel B."/>
            <person name="Ranwez V."/>
            <person name="Vacherie B."/>
            <person name="Augagneur Y."/>
            <person name="Bres V."/>
            <person name="Duclos A."/>
            <person name="Randazzo S."/>
            <person name="Carcy B."/>
            <person name="Debierre-Grockiego F."/>
            <person name="Delbecq S."/>
            <person name="Moubri-Menage K."/>
            <person name="Shams-Eldin H."/>
            <person name="Usmani-Brown S."/>
            <person name="Bringaud F."/>
            <person name="Wincker P."/>
            <person name="Vivares C.P."/>
            <person name="Schwarz R.T."/>
            <person name="Schetters T.P."/>
            <person name="Krause P.J."/>
            <person name="Gorenflot A."/>
            <person name="Berry V."/>
            <person name="Barbe V."/>
            <person name="Ben Mamoun C."/>
        </authorList>
    </citation>
    <scope>NUCLEOTIDE SEQUENCE [LARGE SCALE GENOMIC DNA]</scope>
    <source>
        <strain evidence="13 14">RI</strain>
    </source>
</reference>
<evidence type="ECO:0000256" key="10">
    <source>
        <dbReference type="ARBA" id="ARBA00023303"/>
    </source>
</evidence>
<accession>A0A1N6LWI0</accession>
<dbReference type="Proteomes" id="UP000002899">
    <property type="component" value="Chromosome I"/>
</dbReference>
<proteinExistence type="predicted"/>
<dbReference type="AlphaFoldDB" id="A0A1N6LWI0"/>
<name>A0A1N6LWI0_BABMR</name>
<dbReference type="VEuPathDB" id="PiroplasmaDB:BMR1_01G01025"/>
<feature type="transmembrane region" description="Helical" evidence="11">
    <location>
        <begin position="659"/>
        <end position="679"/>
    </location>
</feature>
<feature type="transmembrane region" description="Helical" evidence="11">
    <location>
        <begin position="7"/>
        <end position="28"/>
    </location>
</feature>
<keyword evidence="9 11" id="KW-0472">Membrane</keyword>
<feature type="transmembrane region" description="Helical" evidence="11">
    <location>
        <begin position="457"/>
        <end position="477"/>
    </location>
</feature>
<evidence type="ECO:0000256" key="11">
    <source>
        <dbReference type="SAM" id="Phobius"/>
    </source>
</evidence>
<dbReference type="InterPro" id="IPR047871">
    <property type="entry name" value="K_chnl_Slo-like"/>
</dbReference>
<keyword evidence="14" id="KW-1185">Reference proteome</keyword>
<keyword evidence="2" id="KW-0813">Transport</keyword>
<evidence type="ECO:0000256" key="5">
    <source>
        <dbReference type="ARBA" id="ARBA00022826"/>
    </source>
</evidence>
<keyword evidence="5" id="KW-0631">Potassium channel</keyword>
<evidence type="ECO:0000256" key="3">
    <source>
        <dbReference type="ARBA" id="ARBA00022538"/>
    </source>
</evidence>
<reference evidence="13 14" key="3">
    <citation type="journal article" date="2016" name="Sci. Rep.">
        <title>Genome-wide diversity and gene expression profiling of Babesia microti isolates identify polymorphic genes that mediate host-pathogen interactions.</title>
        <authorList>
            <person name="Silva J.C."/>
            <person name="Cornillot E."/>
            <person name="McCracken C."/>
            <person name="Usmani-Brown S."/>
            <person name="Dwivedi A."/>
            <person name="Ifeonu O.O."/>
            <person name="Crabtree J."/>
            <person name="Gotia H.T."/>
            <person name="Virji A.Z."/>
            <person name="Reynes C."/>
            <person name="Colinge J."/>
            <person name="Kumar V."/>
            <person name="Lawres L."/>
            <person name="Pazzi J.E."/>
            <person name="Pablo J.V."/>
            <person name="Hung C."/>
            <person name="Brancato J."/>
            <person name="Kumari P."/>
            <person name="Orvis J."/>
            <person name="Tretina K."/>
            <person name="Chibucos M."/>
            <person name="Ott S."/>
            <person name="Sadzewicz L."/>
            <person name="Sengamalay N."/>
            <person name="Shetty A.C."/>
            <person name="Su Q."/>
            <person name="Tallon L."/>
            <person name="Fraser C.M."/>
            <person name="Frutos R."/>
            <person name="Molina D.M."/>
            <person name="Krause P.J."/>
            <person name="Ben Mamoun C."/>
        </authorList>
    </citation>
    <scope>NUCLEOTIDE SEQUENCE [LARGE SCALE GENOMIC DNA]</scope>
    <source>
        <strain evidence="13 14">RI</strain>
    </source>
</reference>
<comment type="subcellular location">
    <subcellularLocation>
        <location evidence="1">Membrane</location>
        <topology evidence="1">Multi-pass membrane protein</topology>
    </subcellularLocation>
</comment>
<dbReference type="EMBL" id="FO082871">
    <property type="protein sequence ID" value="SIO73241.1"/>
    <property type="molecule type" value="Genomic_DNA"/>
</dbReference>
<dbReference type="SUPFAM" id="SSF81324">
    <property type="entry name" value="Voltage-gated potassium channels"/>
    <property type="match status" value="1"/>
</dbReference>
<evidence type="ECO:0000256" key="8">
    <source>
        <dbReference type="ARBA" id="ARBA00023065"/>
    </source>
</evidence>
<dbReference type="Gene3D" id="1.10.287.70">
    <property type="match status" value="1"/>
</dbReference>
<dbReference type="GeneID" id="24423283"/>
<dbReference type="GO" id="GO:0005267">
    <property type="term" value="F:potassium channel activity"/>
    <property type="evidence" value="ECO:0007669"/>
    <property type="project" value="UniProtKB-KW"/>
</dbReference>
<keyword evidence="4 11" id="KW-0812">Transmembrane</keyword>
<keyword evidence="7 11" id="KW-1133">Transmembrane helix</keyword>
<evidence type="ECO:0000259" key="12">
    <source>
        <dbReference type="Pfam" id="PF07885"/>
    </source>
</evidence>
<evidence type="ECO:0000256" key="7">
    <source>
        <dbReference type="ARBA" id="ARBA00022989"/>
    </source>
</evidence>
<evidence type="ECO:0000313" key="13">
    <source>
        <dbReference type="EMBL" id="SIO73241.1"/>
    </source>
</evidence>
<evidence type="ECO:0000256" key="1">
    <source>
        <dbReference type="ARBA" id="ARBA00004141"/>
    </source>
</evidence>
<evidence type="ECO:0000256" key="2">
    <source>
        <dbReference type="ARBA" id="ARBA00022448"/>
    </source>
</evidence>
<dbReference type="Gene3D" id="3.40.50.720">
    <property type="entry name" value="NAD(P)-binding Rossmann-like Domain"/>
    <property type="match status" value="1"/>
</dbReference>
<sequence>MASYSIVLYLLDLFIAWAFGAFAIYSAYDLCVHLPFAPLITVCLEVVSLIISWNLIYIPKLIKSKIHPRNVQKKLSRLSKTQLPTHLIGDNAVENNTPNNTRSNLSRQINISRHNSFSSISRYNSSANIVSSKCDDLSMNIWGSNVSYLIKTQIMDVESNQSLPFPISATDNPFIIRTSTGSRMEQGAPESILSSAYLFDSSKVHTKNVNNWTHFKQYYRSLVNKTRKLSDKLSIWTGVNLWIKMSILSPLVNNSVWVIADIIITVIWCLIWQWAASYMKREPGDFSLLTWKFDDVPKFYWQLDAGFQCSAVFHYCIMLYYSNCKIKRIFSFHGLIELITTPCLSFILSIIYPTSTGQNENEHYRWLLMVGPIRCLRLLRAESLIYKNFYWLSEVKVIIVGVITDFLCLLFTFTGLLFLLESPRHSNLFKRPFDFFYFGVVTIGTVGYGDFAPITTAGRLLVIFIIFTSFTLGSVQLKRLKDAMGSISTSIGVLPTAADRYIVYWGPLMPNQLLSICRSLEASYEDFINFIVVLTTLPMEDYKSVYLAINKNSNINICITGGSSNLATPSYVADILLYSTMIVVVNEISVLHDNLVDYDDSIITIGDQDAILRLTSILKYTNQLKIPVVLQISNDYYSPHLASMDFDNVICIIDLTNAFLAKSVICKGLFYLILSLFFIPHDICRARNYVEYCYNSMFAIDDDSDEQQQDSDITFSHLGPKVLSMLEGMQYQFYRMPFAACMKGMQFGDLVKMLYMYNGSVLVGVIQQDGTGFLCPWNYIVGQELEYQSESFCGVVIAHSIEEIIDMASIKQFPDDSAYPNIQNNQINTISRSKGLETVKETFQGSNETEVEVNDYNEAIRYFKNDDPFIIVCGWPSSLCNFLTHLSYNCFNVIILAPNKRNLPPQMLGRVAYVRGTGLSMEDLINAGLFECYSLIILNCNHLKCIQTSICNYNISKNERYSNLMSYDHQSIFIRNLVCQILEREKDKIDVGSKKLINMETCHIITEINQASSVEFFDVTFSASVAALTNLCDVQRAWDSSSEFILSLQVTTGTVFVREMLYGLLAHSRSICPYAIDPKYIYTLLGINWRHNKSNKQIFNMEQHIKHGMTNGSISLVKMPQNMIGKPFKTLFLYMLYNTHSICIGIYRTYSIESNLKFSNGIIIASPQDLTMQKRDEIYIINSQLQD</sequence>
<keyword evidence="6" id="KW-0630">Potassium</keyword>
<feature type="domain" description="Potassium channel" evidence="12">
    <location>
        <begin position="407"/>
        <end position="479"/>
    </location>
</feature>